<evidence type="ECO:0000256" key="3">
    <source>
        <dbReference type="ARBA" id="ARBA00022630"/>
    </source>
</evidence>
<name>A0A814MY00_ADIRI</name>
<dbReference type="Gene3D" id="2.120.10.30">
    <property type="entry name" value="TolB, C-terminal domain"/>
    <property type="match status" value="1"/>
</dbReference>
<accession>A0A814MY00</accession>
<dbReference type="Proteomes" id="UP000663828">
    <property type="component" value="Unassembled WGS sequence"/>
</dbReference>
<evidence type="ECO:0000256" key="2">
    <source>
        <dbReference type="ARBA" id="ARBA00010139"/>
    </source>
</evidence>
<dbReference type="GO" id="GO:0004497">
    <property type="term" value="F:monooxygenase activity"/>
    <property type="evidence" value="ECO:0007669"/>
    <property type="project" value="UniProtKB-KW"/>
</dbReference>
<dbReference type="InterPro" id="IPR011042">
    <property type="entry name" value="6-blade_b-propeller_TolB-like"/>
</dbReference>
<dbReference type="PRINTS" id="PR00411">
    <property type="entry name" value="PNDRDTASEI"/>
</dbReference>
<keyword evidence="8" id="KW-0472">Membrane</keyword>
<dbReference type="SUPFAM" id="SSF63829">
    <property type="entry name" value="Calcium-dependent phosphotriesterase"/>
    <property type="match status" value="1"/>
</dbReference>
<dbReference type="InterPro" id="IPR036188">
    <property type="entry name" value="FAD/NAD-bd_sf"/>
</dbReference>
<proteinExistence type="inferred from homology"/>
<protein>
    <recommendedName>
        <fullName evidence="12">Cyclohexanone monooxygenase</fullName>
    </recommendedName>
</protein>
<evidence type="ECO:0000256" key="7">
    <source>
        <dbReference type="ARBA" id="ARBA00023033"/>
    </source>
</evidence>
<dbReference type="Proteomes" id="UP000663852">
    <property type="component" value="Unassembled WGS sequence"/>
</dbReference>
<reference evidence="9" key="1">
    <citation type="submission" date="2021-02" db="EMBL/GenBank/DDBJ databases">
        <authorList>
            <person name="Nowell W R."/>
        </authorList>
    </citation>
    <scope>NUCLEOTIDE SEQUENCE</scope>
</reference>
<keyword evidence="11" id="KW-1185">Reference proteome</keyword>
<gene>
    <name evidence="10" type="ORF">EDS130_LOCUS26108</name>
    <name evidence="9" type="ORF">XAT740_LOCUS17507</name>
</gene>
<evidence type="ECO:0000256" key="4">
    <source>
        <dbReference type="ARBA" id="ARBA00022827"/>
    </source>
</evidence>
<dbReference type="AlphaFoldDB" id="A0A814MY00"/>
<evidence type="ECO:0000313" key="11">
    <source>
        <dbReference type="Proteomes" id="UP000663828"/>
    </source>
</evidence>
<evidence type="ECO:0000256" key="8">
    <source>
        <dbReference type="SAM" id="Phobius"/>
    </source>
</evidence>
<dbReference type="PANTHER" id="PTHR43098:SF3">
    <property type="entry name" value="L-ORNITHINE N(5)-MONOOXYGENASE-RELATED"/>
    <property type="match status" value="1"/>
</dbReference>
<evidence type="ECO:0000313" key="9">
    <source>
        <dbReference type="EMBL" id="CAF1084623.1"/>
    </source>
</evidence>
<dbReference type="SUPFAM" id="SSF51905">
    <property type="entry name" value="FAD/NAD(P)-binding domain"/>
    <property type="match status" value="3"/>
</dbReference>
<keyword evidence="6" id="KW-0560">Oxidoreductase</keyword>
<evidence type="ECO:0008006" key="12">
    <source>
        <dbReference type="Google" id="ProtNLM"/>
    </source>
</evidence>
<keyword evidence="8" id="KW-1133">Transmembrane helix</keyword>
<dbReference type="OrthoDB" id="66881at2759"/>
<evidence type="ECO:0000256" key="5">
    <source>
        <dbReference type="ARBA" id="ARBA00022857"/>
    </source>
</evidence>
<keyword evidence="8" id="KW-0812">Transmembrane</keyword>
<comment type="similarity">
    <text evidence="2">Belongs to the FAD-binding monooxygenase family.</text>
</comment>
<dbReference type="Gene3D" id="3.50.50.60">
    <property type="entry name" value="FAD/NAD(P)-binding domain"/>
    <property type="match status" value="2"/>
</dbReference>
<dbReference type="InterPro" id="IPR050775">
    <property type="entry name" value="FAD-binding_Monooxygenases"/>
</dbReference>
<keyword evidence="7" id="KW-0503">Monooxygenase</keyword>
<evidence type="ECO:0000256" key="6">
    <source>
        <dbReference type="ARBA" id="ARBA00023002"/>
    </source>
</evidence>
<sequence length="1111" mass="124747">MSTTEENLSDRMKLFNQLDVVIVGAGFSGLYMLYRIRQLGLSVRVFETADGVGGTWYWNRYPGARCDIESLQYSYSFSEELRHEWHWNERYGSQIEILKYLNYVADKFHLRNDIQLKTRVISAIYDENSVRWNIQTDTGESISAKFCIMATGCLSMPKQVDINGINNFKGKTYYTSQWPHENINFHDQRVAVIGTGSSGVQSIPLIAEEAAHLYVFQRTPCFSVPARNTPLDLQEEQAWNKDYNEHRQKILNTYAGFHTTGLSYDQSALSVSPETQQKAYETRWQLGGLSFLSTFNDLFFNKQSNDTAGNFVKSQIRQLVKDPVVAESLTSQDYPVGCKRLCIDTNYYETFNRPNVTLVDLKKENIQQITSNGIQTTKNIHEIDCIVFATGFDALTGALMKIDIRGQSDSTIKKKWCEGPRTCLGLMTTDFPNLFMITGPGSPSVFTNMVVSIEQHVDWIADCLDYLRKNQFDTIEPTQESEDAWVNQVNAIANASLVNMANSWYLGANVPGKPRVFIPYAAGIVPYRQKCDQVAANGYEVNAAKVGCRSYQQTGQVVAGGNGDGSALNQFFTDRFYLDDSTNIYLLDRSASALCDWRFLLWPVNATQGRFITGACLNNVPSASQDILVSPDGTYKVTGLGFGDAAVSQIRRVSGQNGFMLWSKAIVNNDKDIYTLGYSSTNNRCELRKWSANGVNPLTGILIDSDESMWGISDFAVDNKGSVYTIGPNYAVVKKWMGGRTTYLKRNGTLNHPTSILVDSDENIYIGEMNQITLWPAKSNESYSVININQTNGLILDNNYKNIIQMDNNGSLYLLTTDRAVFGTKIIKYECNNCPSCIRSNRFTAVYYKGVYGPQYKGHLELSEYPRWTEFLNSGITTADEKAIIIGMAINEGNLDSVQAYDKVVLTAGTMQKTVVATGGGEFEVQVYEFKQENPQVYSELFEKCGWNISSNKVMSFKGKTGSALGKYLRKDFPKGSNSISEALGPLVCAISSPEFQMKQVKDFIIRLRNVLKIIPVGFQYTIADYFKSHLGQATALDQSVNLPEQVKVDVGKALTKFYMNNPSAPTNPNTWTVQDRSKYERAILQDYGVHRIMKDPGVRYTKLKAVFSLP</sequence>
<dbReference type="PANTHER" id="PTHR43098">
    <property type="entry name" value="L-ORNITHINE N(5)-MONOOXYGENASE-RELATED"/>
    <property type="match status" value="1"/>
</dbReference>
<evidence type="ECO:0000313" key="10">
    <source>
        <dbReference type="EMBL" id="CAF1215268.1"/>
    </source>
</evidence>
<comment type="caution">
    <text evidence="9">The sequence shown here is derived from an EMBL/GenBank/DDBJ whole genome shotgun (WGS) entry which is preliminary data.</text>
</comment>
<keyword evidence="5" id="KW-0521">NADP</keyword>
<dbReference type="Pfam" id="PF13738">
    <property type="entry name" value="Pyr_redox_3"/>
    <property type="match status" value="1"/>
</dbReference>
<organism evidence="9 11">
    <name type="scientific">Adineta ricciae</name>
    <name type="common">Rotifer</name>
    <dbReference type="NCBI Taxonomy" id="249248"/>
    <lineage>
        <taxon>Eukaryota</taxon>
        <taxon>Metazoa</taxon>
        <taxon>Spiralia</taxon>
        <taxon>Gnathifera</taxon>
        <taxon>Rotifera</taxon>
        <taxon>Eurotatoria</taxon>
        <taxon>Bdelloidea</taxon>
        <taxon>Adinetida</taxon>
        <taxon>Adinetidae</taxon>
        <taxon>Adineta</taxon>
    </lineage>
</organism>
<feature type="transmembrane region" description="Helical" evidence="8">
    <location>
        <begin position="14"/>
        <end position="34"/>
    </location>
</feature>
<dbReference type="EMBL" id="CAJNOJ010000157">
    <property type="protein sequence ID" value="CAF1215268.1"/>
    <property type="molecule type" value="Genomic_DNA"/>
</dbReference>
<comment type="cofactor">
    <cofactor evidence="1">
        <name>FAD</name>
        <dbReference type="ChEBI" id="CHEBI:57692"/>
    </cofactor>
</comment>
<dbReference type="EMBL" id="CAJNOR010001144">
    <property type="protein sequence ID" value="CAF1084623.1"/>
    <property type="molecule type" value="Genomic_DNA"/>
</dbReference>
<keyword evidence="4" id="KW-0274">FAD</keyword>
<keyword evidence="3" id="KW-0285">Flavoprotein</keyword>
<evidence type="ECO:0000256" key="1">
    <source>
        <dbReference type="ARBA" id="ARBA00001974"/>
    </source>
</evidence>